<keyword evidence="2" id="KW-1185">Reference proteome</keyword>
<gene>
    <name evidence="1" type="ORF">NX02_16130</name>
</gene>
<sequence>MFMGRLDQDRQDPGVKTGPSLVRSLPAVVTLMLDEILASTDDAQSAGFFRKIGERIAGELDVDGIEEAEDLVDAMNGLWRILGWGEVRLELDDEGIDVYHRGMPMDLESDEAGNWGKVAPHILVGAYEHWFHRLGSGTTIATRILRRSSDLILLRHGY</sequence>
<organism evidence="1 2">
    <name type="scientific">Sphingomonas sanxanigenens DSM 19645 = NX02</name>
    <dbReference type="NCBI Taxonomy" id="1123269"/>
    <lineage>
        <taxon>Bacteria</taxon>
        <taxon>Pseudomonadati</taxon>
        <taxon>Pseudomonadota</taxon>
        <taxon>Alphaproteobacteria</taxon>
        <taxon>Sphingomonadales</taxon>
        <taxon>Sphingomonadaceae</taxon>
        <taxon>Sphingomonas</taxon>
    </lineage>
</organism>
<dbReference type="eggNOG" id="ENOG5031C94">
    <property type="taxonomic scope" value="Bacteria"/>
</dbReference>
<reference evidence="1 2" key="1">
    <citation type="submission" date="2013-07" db="EMBL/GenBank/DDBJ databases">
        <title>Completed genome of Sphingomonas sanxanigenens NX02.</title>
        <authorList>
            <person name="Ma T."/>
            <person name="Huang H."/>
            <person name="Wu M."/>
            <person name="Li X."/>
            <person name="Li G."/>
        </authorList>
    </citation>
    <scope>NUCLEOTIDE SEQUENCE [LARGE SCALE GENOMIC DNA]</scope>
    <source>
        <strain evidence="1 2">NX02</strain>
    </source>
</reference>
<evidence type="ECO:0000313" key="1">
    <source>
        <dbReference type="EMBL" id="AHE54906.1"/>
    </source>
</evidence>
<accession>W0ACT7</accession>
<dbReference type="STRING" id="1123269.NX02_16130"/>
<protein>
    <recommendedName>
        <fullName evidence="3">Cellulose synthase operon protein D</fullName>
    </recommendedName>
</protein>
<dbReference type="InterPro" id="IPR038470">
    <property type="entry name" value="Cellsynth_D_sf"/>
</dbReference>
<evidence type="ECO:0008006" key="3">
    <source>
        <dbReference type="Google" id="ProtNLM"/>
    </source>
</evidence>
<dbReference type="PATRIC" id="fig|1123269.5.peg.3156"/>
<dbReference type="KEGG" id="ssan:NX02_16130"/>
<name>W0ACT7_9SPHN</name>
<dbReference type="OrthoDB" id="6078279at2"/>
<dbReference type="Proteomes" id="UP000018851">
    <property type="component" value="Chromosome"/>
</dbReference>
<dbReference type="HOGENOM" id="CLU_131913_1_0_5"/>
<proteinExistence type="predicted"/>
<dbReference type="Pfam" id="PF03500">
    <property type="entry name" value="Cellsynth_D"/>
    <property type="match status" value="1"/>
</dbReference>
<dbReference type="Gene3D" id="3.30.70.2590">
    <property type="match status" value="1"/>
</dbReference>
<dbReference type="EMBL" id="CP006644">
    <property type="protein sequence ID" value="AHE54906.1"/>
    <property type="molecule type" value="Genomic_DNA"/>
</dbReference>
<dbReference type="AlphaFoldDB" id="W0ACT7"/>
<evidence type="ECO:0000313" key="2">
    <source>
        <dbReference type="Proteomes" id="UP000018851"/>
    </source>
</evidence>
<dbReference type="RefSeq" id="WP_025293104.1">
    <property type="nucleotide sequence ID" value="NZ_CP006644.1"/>
</dbReference>
<dbReference type="InterPro" id="IPR022798">
    <property type="entry name" value="BcsD_bac"/>
</dbReference>
<dbReference type="GO" id="GO:0030244">
    <property type="term" value="P:cellulose biosynthetic process"/>
    <property type="evidence" value="ECO:0007669"/>
    <property type="project" value="InterPro"/>
</dbReference>